<keyword evidence="2" id="KW-1185">Reference proteome</keyword>
<evidence type="ECO:0000313" key="1">
    <source>
        <dbReference type="EMBL" id="GBM93277.1"/>
    </source>
</evidence>
<accession>A0A4Y2JTY0</accession>
<sequence>MDYSIENTALTLAPDSRFVLSQEGNLLGVGSLDCLVGVPPHVSDDKREEIGNYWTISSVSEPICASESDLNESDIIKSNIHDLETFTSTFFEKIEVQSFVPITTKSSEGYKVMSGTLMRFLLMTFSCLHALSVERKECFFITQIFL</sequence>
<dbReference type="Proteomes" id="UP000499080">
    <property type="component" value="Unassembled WGS sequence"/>
</dbReference>
<proteinExistence type="predicted"/>
<protein>
    <submittedName>
        <fullName evidence="1">Uncharacterized protein</fullName>
    </submittedName>
</protein>
<dbReference type="EMBL" id="BGPR01003861">
    <property type="protein sequence ID" value="GBM93277.1"/>
    <property type="molecule type" value="Genomic_DNA"/>
</dbReference>
<reference evidence="1 2" key="1">
    <citation type="journal article" date="2019" name="Sci. Rep.">
        <title>Orb-weaving spider Araneus ventricosus genome elucidates the spidroin gene catalogue.</title>
        <authorList>
            <person name="Kono N."/>
            <person name="Nakamura H."/>
            <person name="Ohtoshi R."/>
            <person name="Moran D.A.P."/>
            <person name="Shinohara A."/>
            <person name="Yoshida Y."/>
            <person name="Fujiwara M."/>
            <person name="Mori M."/>
            <person name="Tomita M."/>
            <person name="Arakawa K."/>
        </authorList>
    </citation>
    <scope>NUCLEOTIDE SEQUENCE [LARGE SCALE GENOMIC DNA]</scope>
</reference>
<name>A0A4Y2JTY0_ARAVE</name>
<comment type="caution">
    <text evidence="1">The sequence shown here is derived from an EMBL/GenBank/DDBJ whole genome shotgun (WGS) entry which is preliminary data.</text>
</comment>
<organism evidence="1 2">
    <name type="scientific">Araneus ventricosus</name>
    <name type="common">Orbweaver spider</name>
    <name type="synonym">Epeira ventricosa</name>
    <dbReference type="NCBI Taxonomy" id="182803"/>
    <lineage>
        <taxon>Eukaryota</taxon>
        <taxon>Metazoa</taxon>
        <taxon>Ecdysozoa</taxon>
        <taxon>Arthropoda</taxon>
        <taxon>Chelicerata</taxon>
        <taxon>Arachnida</taxon>
        <taxon>Araneae</taxon>
        <taxon>Araneomorphae</taxon>
        <taxon>Entelegynae</taxon>
        <taxon>Araneoidea</taxon>
        <taxon>Araneidae</taxon>
        <taxon>Araneus</taxon>
    </lineage>
</organism>
<gene>
    <name evidence="1" type="ORF">AVEN_168043_1</name>
</gene>
<dbReference type="AlphaFoldDB" id="A0A4Y2JTY0"/>
<evidence type="ECO:0000313" key="2">
    <source>
        <dbReference type="Proteomes" id="UP000499080"/>
    </source>
</evidence>